<feature type="transmembrane region" description="Helical" evidence="1">
    <location>
        <begin position="290"/>
        <end position="313"/>
    </location>
</feature>
<name>A0A914CW29_9BILA</name>
<sequence length="424" mass="47284">MTTTTTGTNAVSDYSNTEKASDWTTTSTTTPIFLTLKTTSVSPDPGSATKKTTCKKDNSDYGMDYGQYDYWATNTSTASGFEVGLTYALLGLGLIGAILVLLSSVIFPSRAKGYRGIRWYCVNLMLCGIVHILIFAYNSPVLNPTLDKAIGSIFNVKKSYKFGPYAFIKKYNVDMNEWYNCVYLLTTAIASVECTWRYLSKKSGFPHLMWYNIVLIADFLPLIYIVLKKEIYTAAVIAPDPLASYHMIIMIFSGSSGATFLLLVIFLIIRHFLKKGGARANQPTSFELNALVCMCLYGIFTILFQYTCVVTVVQNILKSYGTQGNAVAMQLGQSMPDIVSLQLAMDDWSLSAMVFVQSFLILLFMPSYPCQKLLTVEVPGRIGHLRQLQIQGEVKESTWFLEYLDVDRELYTSENQSLAQIVGT</sequence>
<feature type="transmembrane region" description="Helical" evidence="1">
    <location>
        <begin position="247"/>
        <end position="269"/>
    </location>
</feature>
<feature type="transmembrane region" description="Helical" evidence="1">
    <location>
        <begin position="119"/>
        <end position="137"/>
    </location>
</feature>
<evidence type="ECO:0000313" key="3">
    <source>
        <dbReference type="WBParaSite" id="ACRNAN_scaffold1442.g14237.t1"/>
    </source>
</evidence>
<organism evidence="2 3">
    <name type="scientific">Acrobeloides nanus</name>
    <dbReference type="NCBI Taxonomy" id="290746"/>
    <lineage>
        <taxon>Eukaryota</taxon>
        <taxon>Metazoa</taxon>
        <taxon>Ecdysozoa</taxon>
        <taxon>Nematoda</taxon>
        <taxon>Chromadorea</taxon>
        <taxon>Rhabditida</taxon>
        <taxon>Tylenchina</taxon>
        <taxon>Cephalobomorpha</taxon>
        <taxon>Cephaloboidea</taxon>
        <taxon>Cephalobidae</taxon>
        <taxon>Acrobeloides</taxon>
    </lineage>
</organism>
<dbReference type="WBParaSite" id="ACRNAN_scaffold1442.g14237.t1">
    <property type="protein sequence ID" value="ACRNAN_scaffold1442.g14237.t1"/>
    <property type="gene ID" value="ACRNAN_scaffold1442.g14237"/>
</dbReference>
<evidence type="ECO:0000256" key="1">
    <source>
        <dbReference type="SAM" id="Phobius"/>
    </source>
</evidence>
<reference evidence="3" key="1">
    <citation type="submission" date="2022-11" db="UniProtKB">
        <authorList>
            <consortium name="WormBaseParasite"/>
        </authorList>
    </citation>
    <scope>IDENTIFICATION</scope>
</reference>
<dbReference type="AlphaFoldDB" id="A0A914CW29"/>
<keyword evidence="1" id="KW-1133">Transmembrane helix</keyword>
<accession>A0A914CW29</accession>
<keyword evidence="1" id="KW-0472">Membrane</keyword>
<feature type="transmembrane region" description="Helical" evidence="1">
    <location>
        <begin position="85"/>
        <end position="107"/>
    </location>
</feature>
<feature type="transmembrane region" description="Helical" evidence="1">
    <location>
        <begin position="208"/>
        <end position="227"/>
    </location>
</feature>
<dbReference type="Proteomes" id="UP000887540">
    <property type="component" value="Unplaced"/>
</dbReference>
<proteinExistence type="predicted"/>
<evidence type="ECO:0000313" key="2">
    <source>
        <dbReference type="Proteomes" id="UP000887540"/>
    </source>
</evidence>
<keyword evidence="1" id="KW-0812">Transmembrane</keyword>
<protein>
    <submittedName>
        <fullName evidence="3">Uncharacterized protein</fullName>
    </submittedName>
</protein>
<keyword evidence="2" id="KW-1185">Reference proteome</keyword>